<evidence type="ECO:0000313" key="2">
    <source>
        <dbReference type="Proteomes" id="UP000194151"/>
    </source>
</evidence>
<dbReference type="InterPro" id="IPR021333">
    <property type="entry name" value="DUF2946"/>
</dbReference>
<dbReference type="Proteomes" id="UP000194151">
    <property type="component" value="Chromosome"/>
</dbReference>
<reference evidence="1 2" key="1">
    <citation type="submission" date="2017-05" db="EMBL/GenBank/DDBJ databases">
        <title>Complete and WGS of Bordetella genogroups.</title>
        <authorList>
            <person name="Spilker T."/>
            <person name="LiPuma J."/>
        </authorList>
    </citation>
    <scope>NUCLEOTIDE SEQUENCE [LARGE SCALE GENOMIC DNA]</scope>
    <source>
        <strain evidence="1 2">AU19157</strain>
    </source>
</reference>
<dbReference type="AlphaFoldDB" id="A0A1W6YPI5"/>
<organism evidence="1 2">
    <name type="scientific">Bordetella genomosp. 8</name>
    <dbReference type="NCBI Taxonomy" id="1416806"/>
    <lineage>
        <taxon>Bacteria</taxon>
        <taxon>Pseudomonadati</taxon>
        <taxon>Pseudomonadota</taxon>
        <taxon>Betaproteobacteria</taxon>
        <taxon>Burkholderiales</taxon>
        <taxon>Alcaligenaceae</taxon>
        <taxon>Bordetella</taxon>
    </lineage>
</organism>
<dbReference type="KEGG" id="bgv:CAL12_19765"/>
<evidence type="ECO:0000313" key="1">
    <source>
        <dbReference type="EMBL" id="ARP82829.1"/>
    </source>
</evidence>
<evidence type="ECO:0008006" key="3">
    <source>
        <dbReference type="Google" id="ProtNLM"/>
    </source>
</evidence>
<name>A0A1W6YPI5_9BORD</name>
<keyword evidence="2" id="KW-1185">Reference proteome</keyword>
<dbReference type="RefSeq" id="WP_086066183.1">
    <property type="nucleotide sequence ID" value="NZ_CP021108.1"/>
</dbReference>
<proteinExistence type="predicted"/>
<dbReference type="OrthoDB" id="8665387at2"/>
<protein>
    <recommendedName>
        <fullName evidence="3">DUF2946 domain-containing protein</fullName>
    </recommendedName>
</protein>
<accession>A0A1W6YPI5</accession>
<gene>
    <name evidence="1" type="ORF">CAL12_19765</name>
</gene>
<dbReference type="EMBL" id="CP021108">
    <property type="protein sequence ID" value="ARP82829.1"/>
    <property type="molecule type" value="Genomic_DNA"/>
</dbReference>
<sequence length="142" mass="14824">MPHPTRMLRADSGTRLMLCLLLLAVSLRAMIPVGYMPDTAALRHGVVRISLCTSTGAVSVLQLVTGGQAHTGHDHDSDSNHMAGAECPFWASAHLAADLPSLALTPFLVAVRDEAVRFVAPAELPPLPPAGPPLGSRAPPLA</sequence>
<dbReference type="Pfam" id="PF11162">
    <property type="entry name" value="DUF2946"/>
    <property type="match status" value="1"/>
</dbReference>